<reference evidence="4" key="1">
    <citation type="submission" date="2016-03" db="EMBL/GenBank/DDBJ databases">
        <authorList>
            <person name="Ploux O."/>
        </authorList>
    </citation>
    <scope>NUCLEOTIDE SEQUENCE [LARGE SCALE GENOMIC DNA]</scope>
    <source>
        <strain evidence="4">UK7</strain>
    </source>
</reference>
<dbReference type="InterPro" id="IPR052766">
    <property type="entry name" value="S41A_metabolite_peptidase"/>
</dbReference>
<keyword evidence="4" id="KW-1185">Reference proteome</keyword>
<dbReference type="PANTHER" id="PTHR37049">
    <property type="entry name" value="PEPTIDASE S41 FAMILY PROTEIN"/>
    <property type="match status" value="1"/>
</dbReference>
<proteinExistence type="predicted"/>
<evidence type="ECO:0000313" key="4">
    <source>
        <dbReference type="Proteomes" id="UP000178129"/>
    </source>
</evidence>
<feature type="domain" description="CPAF-like PDZ" evidence="2">
    <location>
        <begin position="163"/>
        <end position="280"/>
    </location>
</feature>
<dbReference type="InParanoid" id="A0A1E1LTP4"/>
<dbReference type="Pfam" id="PF23658">
    <property type="entry name" value="PDZ_CPAF_rel"/>
    <property type="match status" value="1"/>
</dbReference>
<feature type="chain" id="PRO_5009447622" description="CPAF-like PDZ domain-containing protein" evidence="1">
    <location>
        <begin position="21"/>
        <end position="676"/>
    </location>
</feature>
<accession>A0A1E1LTP4</accession>
<dbReference type="InterPro" id="IPR029045">
    <property type="entry name" value="ClpP/crotonase-like_dom_sf"/>
</dbReference>
<dbReference type="AlphaFoldDB" id="A0A1E1LTP4"/>
<comment type="caution">
    <text evidence="3">The sequence shown here is derived from an EMBL/GenBank/DDBJ whole genome shotgun (WGS) entry which is preliminary data.</text>
</comment>
<dbReference type="PANTHER" id="PTHR37049:SF4">
    <property type="entry name" value="RHODANESE DOMAIN-CONTAINING PROTEIN"/>
    <property type="match status" value="1"/>
</dbReference>
<sequence>MLGLPLIVLAGALGIPLANAHPSALTERRQTTPCGEIRNKVKAAFQADPGARPLLPAQLGYDCLMSVPLHKENAIAFIDSYIPYVEWQSTLADLKSPPSSYSYAAVDVLQELAQIRQKLQNDKYTSEYSYMTDFYKVIGSAHDAFLTAIPDILGNAITFYRPQHLALVSYVEEGCQLPKIYIRDEVKTNPKSSAVKVINGMPAAAYIDKLVAKSSGYPDHDAGYNSYMYSVAGEASGNNLGEFQGLGAGAMIFEGPTTTLTFENGTTRTYDNYARIRDSFAGVTDGQSFYNRFCTGKEVNETASIHAVDIPRRHAYPKQMTDTSEDSIVGYYMDAPGYTNIAVLSVLDWYPNEVKAFQAIAEKFLARAKADKKKIIVDLSSSTDGSYFLAYDLFKQFFPPLSILDYNRIRENEGFNTMTQIGSGPHFAHYNAKTATPDEVAIAESVYNYQHFEINIKNQNFPSYQAKYGPILHKGDNFTDIMRFNLSNPRISSATDGFGLQITGLGSRSNFKIPPFAASDIVLLHDGMCSSPCPIFATNMAQQAKVKTVVIGGRPTLTSMQGIGGTTGPEGTDIGTILSYAQTIMQFATTKEQRASLKKFTQTALDRLPSNRFSSRDVIKPSQLGTGPDKGVGSNFVREEADCRLFYTKAMTYDPREAWKAAADVAWNGKKCAVGK</sequence>
<name>A0A1E1LTP4_9HELO</name>
<dbReference type="InterPro" id="IPR056186">
    <property type="entry name" value="PDZ_CPAF-rel"/>
</dbReference>
<dbReference type="SUPFAM" id="SSF52096">
    <property type="entry name" value="ClpP/crotonase"/>
    <property type="match status" value="1"/>
</dbReference>
<gene>
    <name evidence="3" type="ORF">RCO7_01244</name>
</gene>
<feature type="signal peptide" evidence="1">
    <location>
        <begin position="1"/>
        <end position="20"/>
    </location>
</feature>
<evidence type="ECO:0000256" key="1">
    <source>
        <dbReference type="SAM" id="SignalP"/>
    </source>
</evidence>
<protein>
    <recommendedName>
        <fullName evidence="2">CPAF-like PDZ domain-containing protein</fullName>
    </recommendedName>
</protein>
<dbReference type="EMBL" id="FJUW01000106">
    <property type="protein sequence ID" value="CZT13871.1"/>
    <property type="molecule type" value="Genomic_DNA"/>
</dbReference>
<keyword evidence="1" id="KW-0732">Signal</keyword>
<evidence type="ECO:0000313" key="3">
    <source>
        <dbReference type="EMBL" id="CZT13871.1"/>
    </source>
</evidence>
<evidence type="ECO:0000259" key="2">
    <source>
        <dbReference type="Pfam" id="PF23658"/>
    </source>
</evidence>
<dbReference type="Proteomes" id="UP000178129">
    <property type="component" value="Unassembled WGS sequence"/>
</dbReference>
<dbReference type="Gene3D" id="3.90.226.10">
    <property type="entry name" value="2-enoyl-CoA Hydratase, Chain A, domain 1"/>
    <property type="match status" value="1"/>
</dbReference>
<dbReference type="STRING" id="914237.A0A1E1LTP4"/>
<organism evidence="3 4">
    <name type="scientific">Rhynchosporium graminicola</name>
    <dbReference type="NCBI Taxonomy" id="2792576"/>
    <lineage>
        <taxon>Eukaryota</taxon>
        <taxon>Fungi</taxon>
        <taxon>Dikarya</taxon>
        <taxon>Ascomycota</taxon>
        <taxon>Pezizomycotina</taxon>
        <taxon>Leotiomycetes</taxon>
        <taxon>Helotiales</taxon>
        <taxon>Ploettnerulaceae</taxon>
        <taxon>Rhynchosporium</taxon>
    </lineage>
</organism>